<dbReference type="InterPro" id="IPR013083">
    <property type="entry name" value="Znf_RING/FYVE/PHD"/>
</dbReference>
<dbReference type="STRING" id="2018661.A0A2A2LY83"/>
<dbReference type="AlphaFoldDB" id="A0A2A2LY83"/>
<feature type="compositionally biased region" description="Polar residues" evidence="11">
    <location>
        <begin position="638"/>
        <end position="648"/>
    </location>
</feature>
<organism evidence="13 14">
    <name type="scientific">Diploscapter pachys</name>
    <dbReference type="NCBI Taxonomy" id="2018661"/>
    <lineage>
        <taxon>Eukaryota</taxon>
        <taxon>Metazoa</taxon>
        <taxon>Ecdysozoa</taxon>
        <taxon>Nematoda</taxon>
        <taxon>Chromadorea</taxon>
        <taxon>Rhabditida</taxon>
        <taxon>Rhabditina</taxon>
        <taxon>Rhabditomorpha</taxon>
        <taxon>Rhabditoidea</taxon>
        <taxon>Rhabditidae</taxon>
        <taxon>Diploscapter</taxon>
    </lineage>
</organism>
<reference evidence="13 14" key="1">
    <citation type="journal article" date="2017" name="Curr. Biol.">
        <title>Genome architecture and evolution of a unichromosomal asexual nematode.</title>
        <authorList>
            <person name="Fradin H."/>
            <person name="Zegar C."/>
            <person name="Gutwein M."/>
            <person name="Lucas J."/>
            <person name="Kovtun M."/>
            <person name="Corcoran D."/>
            <person name="Baugh L.R."/>
            <person name="Kiontke K."/>
            <person name="Gunsalus K."/>
            <person name="Fitch D.H."/>
            <person name="Piano F."/>
        </authorList>
    </citation>
    <scope>NUCLEOTIDE SEQUENCE [LARGE SCALE GENOMIC DNA]</scope>
    <source>
        <strain evidence="13">PF1309</strain>
    </source>
</reference>
<dbReference type="PANTHER" id="PTHR23323:SF24">
    <property type="entry name" value="VACUOLAR PROTEIN SORTING-ASSOCIATED PROTEIN 11 HOMOLOG"/>
    <property type="match status" value="1"/>
</dbReference>
<dbReference type="PROSITE" id="PS50236">
    <property type="entry name" value="CHCR"/>
    <property type="match status" value="1"/>
</dbReference>
<dbReference type="GO" id="GO:0007032">
    <property type="term" value="P:endosome organization"/>
    <property type="evidence" value="ECO:0007669"/>
    <property type="project" value="TreeGrafter"/>
</dbReference>
<feature type="domain" description="RING-type" evidence="12">
    <location>
        <begin position="501"/>
        <end position="540"/>
    </location>
</feature>
<evidence type="ECO:0000256" key="2">
    <source>
        <dbReference type="ARBA" id="ARBA00007070"/>
    </source>
</evidence>
<dbReference type="PANTHER" id="PTHR23323">
    <property type="entry name" value="VACUOLAR PROTEIN SORTING-ASSOCIATED PROTEIN"/>
    <property type="match status" value="1"/>
</dbReference>
<evidence type="ECO:0000256" key="5">
    <source>
        <dbReference type="ARBA" id="ARBA00022833"/>
    </source>
</evidence>
<comment type="caution">
    <text evidence="13">The sequence shown here is derived from an EMBL/GenBank/DDBJ whole genome shotgun (WGS) entry which is preliminary data.</text>
</comment>
<comment type="subcellular location">
    <subcellularLocation>
        <location evidence="1">Late endosome membrane</location>
        <topology evidence="1">Peripheral membrane protein</topology>
        <orientation evidence="1">Cytoplasmic side</orientation>
    </subcellularLocation>
</comment>
<name>A0A2A2LY83_9BILA</name>
<keyword evidence="8" id="KW-0802">TPR repeat</keyword>
<comment type="similarity">
    <text evidence="2">Belongs to the VPS11 family.</text>
</comment>
<evidence type="ECO:0000256" key="1">
    <source>
        <dbReference type="ARBA" id="ARBA00004492"/>
    </source>
</evidence>
<dbReference type="PROSITE" id="PS50089">
    <property type="entry name" value="ZF_RING_2"/>
    <property type="match status" value="1"/>
</dbReference>
<dbReference type="InterPro" id="IPR001841">
    <property type="entry name" value="Znf_RING"/>
</dbReference>
<evidence type="ECO:0000256" key="10">
    <source>
        <dbReference type="SAM" id="Coils"/>
    </source>
</evidence>
<evidence type="ECO:0000256" key="9">
    <source>
        <dbReference type="PROSITE-ProRule" id="PRU01006"/>
    </source>
</evidence>
<dbReference type="GO" id="GO:0030897">
    <property type="term" value="C:HOPS complex"/>
    <property type="evidence" value="ECO:0007669"/>
    <property type="project" value="TreeGrafter"/>
</dbReference>
<sequence length="648" mass="73945">MSMLTVYNIPGQYISFSCALPSLCRLFTIGNIIMVLSPSDGTLNELREKSITAKLDFLIKKNLFDVAIGLAKSKQKENEDEENLRSIHVKYGDYLYQKGDYENAIKEYKETIGLLEPSYVIRKFVDGSRLRQLCIYLEALHANNKHTQQHTNILLCTYIRLGEKDKMMKFVREQAASKNVDVPAMLETLRTGGFAADASILATQLGEHEQAVAAIVDDLHNYRLAVKYISDKLPPKEIVTYLEKYGRELLKHNPNETTTLLMNIFDKATKDPEIDVLPLINLLTKDSNSNVDLVQKVIENASYKNRLILGHVLIELRLRQFAENIITEEECYASINGMIGKDPTLDILQLAYYFDCFPVVQHILKITNRKTELLHYYVKKSKFDEAIKMCEETKSNDVWNELLCELGKSPNVSDECLSKFLKSVERDQAIAPLLVLDVLSRNNSICISAVKPFITNWLSKKEHEIVTKKKTIEENEKKIQEMERQTESLQFNAQVLQVSKCSACDTTLQLPSVHFLCRHSYHVHCFESYTENIDKCPACTIRDSERPAPIGDYDSFQSEIEQAARPIDVLSKYLSLRLFSDDNDKRLKHSTSRSSSTYDDEKNPFVSDTKRTSPIKSTNPFDSDSPPTRQKPTGKGKTPSNNPFDLDE</sequence>
<dbReference type="EMBL" id="LIAE01006334">
    <property type="protein sequence ID" value="PAV91149.1"/>
    <property type="molecule type" value="Genomic_DNA"/>
</dbReference>
<dbReference type="InterPro" id="IPR019734">
    <property type="entry name" value="TPR_rpt"/>
</dbReference>
<keyword evidence="5" id="KW-0862">Zinc</keyword>
<feature type="repeat" description="CHCR" evidence="9">
    <location>
        <begin position="108"/>
        <end position="258"/>
    </location>
</feature>
<feature type="region of interest" description="Disordered" evidence="11">
    <location>
        <begin position="585"/>
        <end position="648"/>
    </location>
</feature>
<dbReference type="SUPFAM" id="SSF57850">
    <property type="entry name" value="RING/U-box"/>
    <property type="match status" value="1"/>
</dbReference>
<keyword evidence="14" id="KW-1185">Reference proteome</keyword>
<keyword evidence="6" id="KW-0472">Membrane</keyword>
<evidence type="ECO:0000256" key="4">
    <source>
        <dbReference type="ARBA" id="ARBA00022771"/>
    </source>
</evidence>
<feature type="coiled-coil region" evidence="10">
    <location>
        <begin position="458"/>
        <end position="492"/>
    </location>
</feature>
<dbReference type="GO" id="GO:0031902">
    <property type="term" value="C:late endosome membrane"/>
    <property type="evidence" value="ECO:0007669"/>
    <property type="project" value="UniProtKB-SubCell"/>
</dbReference>
<keyword evidence="10" id="KW-0175">Coiled coil</keyword>
<proteinExistence type="inferred from homology"/>
<evidence type="ECO:0000256" key="8">
    <source>
        <dbReference type="PROSITE-ProRule" id="PRU00339"/>
    </source>
</evidence>
<gene>
    <name evidence="13" type="ORF">WR25_10964</name>
</gene>
<dbReference type="OrthoDB" id="26184at2759"/>
<dbReference type="GO" id="GO:0006904">
    <property type="term" value="P:vesicle docking involved in exocytosis"/>
    <property type="evidence" value="ECO:0007669"/>
    <property type="project" value="TreeGrafter"/>
</dbReference>
<keyword evidence="3" id="KW-0479">Metal-binding</keyword>
<dbReference type="Gene3D" id="3.30.40.10">
    <property type="entry name" value="Zinc/RING finger domain, C3HC4 (zinc finger)"/>
    <property type="match status" value="1"/>
</dbReference>
<dbReference type="GO" id="GO:0008270">
    <property type="term" value="F:zinc ion binding"/>
    <property type="evidence" value="ECO:0007669"/>
    <property type="project" value="UniProtKB-KW"/>
</dbReference>
<dbReference type="GO" id="GO:0030674">
    <property type="term" value="F:protein-macromolecule adaptor activity"/>
    <property type="evidence" value="ECO:0007669"/>
    <property type="project" value="TreeGrafter"/>
</dbReference>
<feature type="compositionally biased region" description="Basic and acidic residues" evidence="11">
    <location>
        <begin position="599"/>
        <end position="611"/>
    </location>
</feature>
<dbReference type="PROSITE" id="PS50005">
    <property type="entry name" value="TPR"/>
    <property type="match status" value="1"/>
</dbReference>
<dbReference type="CDD" id="cd16688">
    <property type="entry name" value="RING-H2_Vps11"/>
    <property type="match status" value="1"/>
</dbReference>
<dbReference type="Pfam" id="PF23356">
    <property type="entry name" value="TPR_PEP5_VPS11"/>
    <property type="match status" value="1"/>
</dbReference>
<keyword evidence="4 7" id="KW-0863">Zinc-finger</keyword>
<dbReference type="Proteomes" id="UP000218231">
    <property type="component" value="Unassembled WGS sequence"/>
</dbReference>
<evidence type="ECO:0000313" key="13">
    <source>
        <dbReference type="EMBL" id="PAV91149.1"/>
    </source>
</evidence>
<dbReference type="InterPro" id="IPR000547">
    <property type="entry name" value="Clathrin_H-chain/VPS_repeat"/>
</dbReference>
<dbReference type="InterPro" id="IPR011990">
    <property type="entry name" value="TPR-like_helical_dom_sf"/>
</dbReference>
<dbReference type="InterPro" id="IPR057308">
    <property type="entry name" value="CHCR_PEP5_VPS11"/>
</dbReference>
<evidence type="ECO:0000256" key="11">
    <source>
        <dbReference type="SAM" id="MobiDB-lite"/>
    </source>
</evidence>
<evidence type="ECO:0000259" key="12">
    <source>
        <dbReference type="PROSITE" id="PS50089"/>
    </source>
</evidence>
<feature type="repeat" description="TPR" evidence="8">
    <location>
        <begin position="85"/>
        <end position="118"/>
    </location>
</feature>
<accession>A0A2A2LY83</accession>
<evidence type="ECO:0000256" key="6">
    <source>
        <dbReference type="ARBA" id="ARBA00023136"/>
    </source>
</evidence>
<feature type="compositionally biased region" description="Polar residues" evidence="11">
    <location>
        <begin position="612"/>
        <end position="631"/>
    </location>
</feature>
<dbReference type="GO" id="GO:0048284">
    <property type="term" value="P:organelle fusion"/>
    <property type="evidence" value="ECO:0007669"/>
    <property type="project" value="TreeGrafter"/>
</dbReference>
<evidence type="ECO:0000256" key="7">
    <source>
        <dbReference type="PROSITE-ProRule" id="PRU00175"/>
    </source>
</evidence>
<dbReference type="SUPFAM" id="SSF48452">
    <property type="entry name" value="TPR-like"/>
    <property type="match status" value="1"/>
</dbReference>
<evidence type="ECO:0000313" key="14">
    <source>
        <dbReference type="Proteomes" id="UP000218231"/>
    </source>
</evidence>
<protein>
    <recommendedName>
        <fullName evidence="12">RING-type domain-containing protein</fullName>
    </recommendedName>
</protein>
<evidence type="ECO:0000256" key="3">
    <source>
        <dbReference type="ARBA" id="ARBA00022723"/>
    </source>
</evidence>
<dbReference type="GO" id="GO:0007033">
    <property type="term" value="P:vacuole organization"/>
    <property type="evidence" value="ECO:0007669"/>
    <property type="project" value="TreeGrafter"/>
</dbReference>
<dbReference type="GO" id="GO:0006886">
    <property type="term" value="P:intracellular protein transport"/>
    <property type="evidence" value="ECO:0007669"/>
    <property type="project" value="UniProtKB-UniRule"/>
</dbReference>